<dbReference type="Proteomes" id="UP000011715">
    <property type="component" value="Unassembled WGS sequence"/>
</dbReference>
<gene>
    <name evidence="2" type="ORF">MAPG_03858</name>
</gene>
<dbReference type="AlphaFoldDB" id="A0A0C4DV57"/>
<sequence>MEKFLRRVFSSKQHLDFPDQVRPVEANSGAGAGAGDTQSPSSPSSRKSSDVPVHFATSTWSIWPGSRSDDGTDGCGLGISSTGKGPHATCRQQGSNSRAVELWLRFLVAMVKPSVSNWGEGPTDCASRQAGLPSLGFGRELPVSQSRDTNELGPTAFPGCVEVATAAIHPSLAASSRSSLRRPAAAVSLCRQRLLDTFLLIDSALPITTDMPSMQRALKPCKR</sequence>
<feature type="region of interest" description="Disordered" evidence="1">
    <location>
        <begin position="16"/>
        <end position="51"/>
    </location>
</feature>
<protein>
    <submittedName>
        <fullName evidence="2 3">Uncharacterized protein</fullName>
    </submittedName>
</protein>
<name>A0A0C4DV57_MAGP6</name>
<reference evidence="3" key="4">
    <citation type="journal article" date="2015" name="G3 (Bethesda)">
        <title>Genome sequences of three phytopathogenic species of the Magnaporthaceae family of fungi.</title>
        <authorList>
            <person name="Okagaki L.H."/>
            <person name="Nunes C.C."/>
            <person name="Sailsbery J."/>
            <person name="Clay B."/>
            <person name="Brown D."/>
            <person name="John T."/>
            <person name="Oh Y."/>
            <person name="Young N."/>
            <person name="Fitzgerald M."/>
            <person name="Haas B.J."/>
            <person name="Zeng Q."/>
            <person name="Young S."/>
            <person name="Adiconis X."/>
            <person name="Fan L."/>
            <person name="Levin J.Z."/>
            <person name="Mitchell T.K."/>
            <person name="Okubara P.A."/>
            <person name="Farman M.L."/>
            <person name="Kohn L.M."/>
            <person name="Birren B."/>
            <person name="Ma L.-J."/>
            <person name="Dean R.A."/>
        </authorList>
    </citation>
    <scope>NUCLEOTIDE SEQUENCE</scope>
    <source>
        <strain evidence="3">ATCC 64411 / 73-15</strain>
    </source>
</reference>
<reference evidence="2" key="1">
    <citation type="submission" date="2010-05" db="EMBL/GenBank/DDBJ databases">
        <title>The Genome Sequence of Magnaporthe poae strain ATCC 64411.</title>
        <authorList>
            <consortium name="The Broad Institute Genome Sequencing Platform"/>
            <consortium name="Broad Institute Genome Sequencing Center for Infectious Disease"/>
            <person name="Ma L.-J."/>
            <person name="Dead R."/>
            <person name="Young S."/>
            <person name="Zeng Q."/>
            <person name="Koehrsen M."/>
            <person name="Alvarado L."/>
            <person name="Berlin A."/>
            <person name="Chapman S.B."/>
            <person name="Chen Z."/>
            <person name="Freedman E."/>
            <person name="Gellesch M."/>
            <person name="Goldberg J."/>
            <person name="Griggs A."/>
            <person name="Gujja S."/>
            <person name="Heilman E.R."/>
            <person name="Heiman D."/>
            <person name="Hepburn T."/>
            <person name="Howarth C."/>
            <person name="Jen D."/>
            <person name="Larson L."/>
            <person name="Mehta T."/>
            <person name="Neiman D."/>
            <person name="Pearson M."/>
            <person name="Roberts A."/>
            <person name="Saif S."/>
            <person name="Shea T."/>
            <person name="Shenoy N."/>
            <person name="Sisk P."/>
            <person name="Stolte C."/>
            <person name="Sykes S."/>
            <person name="Walk T."/>
            <person name="White J."/>
            <person name="Yandava C."/>
            <person name="Haas B."/>
            <person name="Nusbaum C."/>
            <person name="Birren B."/>
        </authorList>
    </citation>
    <scope>NUCLEOTIDE SEQUENCE</scope>
    <source>
        <strain evidence="2">ATCC 64411</strain>
    </source>
</reference>
<evidence type="ECO:0000313" key="4">
    <source>
        <dbReference type="Proteomes" id="UP000011715"/>
    </source>
</evidence>
<dbReference type="EMBL" id="ADBL01000911">
    <property type="status" value="NOT_ANNOTATED_CDS"/>
    <property type="molecule type" value="Genomic_DNA"/>
</dbReference>
<accession>A0A0C4DV57</accession>
<reference evidence="3" key="5">
    <citation type="submission" date="2015-06" db="UniProtKB">
        <authorList>
            <consortium name="EnsemblFungi"/>
        </authorList>
    </citation>
    <scope>IDENTIFICATION</scope>
    <source>
        <strain evidence="3">ATCC 64411</strain>
    </source>
</reference>
<feature type="region of interest" description="Disordered" evidence="1">
    <location>
        <begin position="73"/>
        <end position="92"/>
    </location>
</feature>
<evidence type="ECO:0000313" key="3">
    <source>
        <dbReference type="EnsemblFungi" id="MAPG_03858T0"/>
    </source>
</evidence>
<dbReference type="EnsemblFungi" id="MAPG_03858T0">
    <property type="protein sequence ID" value="MAPG_03858T0"/>
    <property type="gene ID" value="MAPG_03858"/>
</dbReference>
<dbReference type="EMBL" id="GL876968">
    <property type="protein sequence ID" value="KLU84823.1"/>
    <property type="molecule type" value="Genomic_DNA"/>
</dbReference>
<reference evidence="4" key="2">
    <citation type="submission" date="2010-05" db="EMBL/GenBank/DDBJ databases">
        <title>The genome sequence of Magnaporthe poae strain ATCC 64411.</title>
        <authorList>
            <person name="Ma L.-J."/>
            <person name="Dead R."/>
            <person name="Young S."/>
            <person name="Zeng Q."/>
            <person name="Koehrsen M."/>
            <person name="Alvarado L."/>
            <person name="Berlin A."/>
            <person name="Chapman S.B."/>
            <person name="Chen Z."/>
            <person name="Freedman E."/>
            <person name="Gellesch M."/>
            <person name="Goldberg J."/>
            <person name="Griggs A."/>
            <person name="Gujja S."/>
            <person name="Heilman E.R."/>
            <person name="Heiman D."/>
            <person name="Hepburn T."/>
            <person name="Howarth C."/>
            <person name="Jen D."/>
            <person name="Larson L."/>
            <person name="Mehta T."/>
            <person name="Neiman D."/>
            <person name="Pearson M."/>
            <person name="Roberts A."/>
            <person name="Saif S."/>
            <person name="Shea T."/>
            <person name="Shenoy N."/>
            <person name="Sisk P."/>
            <person name="Stolte C."/>
            <person name="Sykes S."/>
            <person name="Walk T."/>
            <person name="White J."/>
            <person name="Yandava C."/>
            <person name="Haas B."/>
            <person name="Nusbaum C."/>
            <person name="Birren B."/>
        </authorList>
    </citation>
    <scope>NUCLEOTIDE SEQUENCE [LARGE SCALE GENOMIC DNA]</scope>
    <source>
        <strain evidence="4">ATCC 64411 / 73-15</strain>
    </source>
</reference>
<dbReference type="VEuPathDB" id="FungiDB:MAPG_03858"/>
<evidence type="ECO:0000256" key="1">
    <source>
        <dbReference type="SAM" id="MobiDB-lite"/>
    </source>
</evidence>
<proteinExistence type="predicted"/>
<organism evidence="3 4">
    <name type="scientific">Magnaporthiopsis poae (strain ATCC 64411 / 73-15)</name>
    <name type="common">Kentucky bluegrass fungus</name>
    <name type="synonym">Magnaporthe poae</name>
    <dbReference type="NCBI Taxonomy" id="644358"/>
    <lineage>
        <taxon>Eukaryota</taxon>
        <taxon>Fungi</taxon>
        <taxon>Dikarya</taxon>
        <taxon>Ascomycota</taxon>
        <taxon>Pezizomycotina</taxon>
        <taxon>Sordariomycetes</taxon>
        <taxon>Sordariomycetidae</taxon>
        <taxon>Magnaporthales</taxon>
        <taxon>Magnaporthaceae</taxon>
        <taxon>Magnaporthiopsis</taxon>
    </lineage>
</organism>
<reference evidence="2" key="3">
    <citation type="submission" date="2011-03" db="EMBL/GenBank/DDBJ databases">
        <title>Annotation of Magnaporthe poae ATCC 64411.</title>
        <authorList>
            <person name="Ma L.-J."/>
            <person name="Dead R."/>
            <person name="Young S.K."/>
            <person name="Zeng Q."/>
            <person name="Gargeya S."/>
            <person name="Fitzgerald M."/>
            <person name="Haas B."/>
            <person name="Abouelleil A."/>
            <person name="Alvarado L."/>
            <person name="Arachchi H.M."/>
            <person name="Berlin A."/>
            <person name="Brown A."/>
            <person name="Chapman S.B."/>
            <person name="Chen Z."/>
            <person name="Dunbar C."/>
            <person name="Freedman E."/>
            <person name="Gearin G."/>
            <person name="Gellesch M."/>
            <person name="Goldberg J."/>
            <person name="Griggs A."/>
            <person name="Gujja S."/>
            <person name="Heiman D."/>
            <person name="Howarth C."/>
            <person name="Larson L."/>
            <person name="Lui A."/>
            <person name="MacDonald P.J.P."/>
            <person name="Mehta T."/>
            <person name="Montmayeur A."/>
            <person name="Murphy C."/>
            <person name="Neiman D."/>
            <person name="Pearson M."/>
            <person name="Priest M."/>
            <person name="Roberts A."/>
            <person name="Saif S."/>
            <person name="Shea T."/>
            <person name="Shenoy N."/>
            <person name="Sisk P."/>
            <person name="Stolte C."/>
            <person name="Sykes S."/>
            <person name="Yandava C."/>
            <person name="Wortman J."/>
            <person name="Nusbaum C."/>
            <person name="Birren B."/>
        </authorList>
    </citation>
    <scope>NUCLEOTIDE SEQUENCE</scope>
    <source>
        <strain evidence="2">ATCC 64411</strain>
    </source>
</reference>
<keyword evidence="4" id="KW-1185">Reference proteome</keyword>
<evidence type="ECO:0000313" key="2">
    <source>
        <dbReference type="EMBL" id="KLU84823.1"/>
    </source>
</evidence>